<evidence type="ECO:0000256" key="2">
    <source>
        <dbReference type="ARBA" id="ARBA00022630"/>
    </source>
</evidence>
<keyword evidence="2" id="KW-0285">Flavoprotein</keyword>
<evidence type="ECO:0000256" key="3">
    <source>
        <dbReference type="ARBA" id="ARBA00022827"/>
    </source>
</evidence>
<dbReference type="Proteomes" id="UP001595859">
    <property type="component" value="Unassembled WGS sequence"/>
</dbReference>
<keyword evidence="7" id="KW-1185">Reference proteome</keyword>
<comment type="caution">
    <text evidence="6">The sequence shown here is derived from an EMBL/GenBank/DDBJ whole genome shotgun (WGS) entry which is preliminary data.</text>
</comment>
<dbReference type="SUPFAM" id="SSF51905">
    <property type="entry name" value="FAD/NAD(P)-binding domain"/>
    <property type="match status" value="1"/>
</dbReference>
<dbReference type="GO" id="GO:0004497">
    <property type="term" value="F:monooxygenase activity"/>
    <property type="evidence" value="ECO:0007669"/>
    <property type="project" value="UniProtKB-KW"/>
</dbReference>
<keyword evidence="3" id="KW-0274">FAD</keyword>
<proteinExistence type="predicted"/>
<feature type="domain" description="FAD-binding" evidence="5">
    <location>
        <begin position="2"/>
        <end position="335"/>
    </location>
</feature>
<dbReference type="PRINTS" id="PR00420">
    <property type="entry name" value="RNGMNOXGNASE"/>
</dbReference>
<comment type="cofactor">
    <cofactor evidence="1">
        <name>FAD</name>
        <dbReference type="ChEBI" id="CHEBI:57692"/>
    </cofactor>
</comment>
<dbReference type="RefSeq" id="WP_378060071.1">
    <property type="nucleotide sequence ID" value="NZ_JBHSIS010000022.1"/>
</dbReference>
<protein>
    <submittedName>
        <fullName evidence="6">FAD-dependent monooxygenase</fullName>
    </submittedName>
</protein>
<dbReference type="Gene3D" id="3.50.50.60">
    <property type="entry name" value="FAD/NAD(P)-binding domain"/>
    <property type="match status" value="1"/>
</dbReference>
<keyword evidence="4" id="KW-0560">Oxidoreductase</keyword>
<dbReference type="PANTHER" id="PTHR46496:SF1">
    <property type="entry name" value="ZEAXANTHIN EPOXIDASE, CHLOROPLASTIC"/>
    <property type="match status" value="1"/>
</dbReference>
<name>A0ABV9SAT2_9PSEU</name>
<dbReference type="InterPro" id="IPR036188">
    <property type="entry name" value="FAD/NAD-bd_sf"/>
</dbReference>
<dbReference type="InterPro" id="IPR002938">
    <property type="entry name" value="FAD-bd"/>
</dbReference>
<dbReference type="EMBL" id="JBHSIS010000022">
    <property type="protein sequence ID" value="MFC4857953.1"/>
    <property type="molecule type" value="Genomic_DNA"/>
</dbReference>
<reference evidence="7" key="1">
    <citation type="journal article" date="2019" name="Int. J. Syst. Evol. Microbiol.">
        <title>The Global Catalogue of Microorganisms (GCM) 10K type strain sequencing project: providing services to taxonomists for standard genome sequencing and annotation.</title>
        <authorList>
            <consortium name="The Broad Institute Genomics Platform"/>
            <consortium name="The Broad Institute Genome Sequencing Center for Infectious Disease"/>
            <person name="Wu L."/>
            <person name="Ma J."/>
        </authorList>
    </citation>
    <scope>NUCLEOTIDE SEQUENCE [LARGE SCALE GENOMIC DNA]</scope>
    <source>
        <strain evidence="7">ZS-22-S1</strain>
    </source>
</reference>
<evidence type="ECO:0000256" key="4">
    <source>
        <dbReference type="ARBA" id="ARBA00023002"/>
    </source>
</evidence>
<dbReference type="PANTHER" id="PTHR46496">
    <property type="match status" value="1"/>
</dbReference>
<evidence type="ECO:0000259" key="5">
    <source>
        <dbReference type="Pfam" id="PF01494"/>
    </source>
</evidence>
<keyword evidence="6" id="KW-0503">Monooxygenase</keyword>
<evidence type="ECO:0000313" key="6">
    <source>
        <dbReference type="EMBL" id="MFC4857953.1"/>
    </source>
</evidence>
<accession>A0ABV9SAT2</accession>
<organism evidence="6 7">
    <name type="scientific">Actinophytocola glycyrrhizae</name>
    <dbReference type="NCBI Taxonomy" id="2044873"/>
    <lineage>
        <taxon>Bacteria</taxon>
        <taxon>Bacillati</taxon>
        <taxon>Actinomycetota</taxon>
        <taxon>Actinomycetes</taxon>
        <taxon>Pseudonocardiales</taxon>
        <taxon>Pseudonocardiaceae</taxon>
    </lineage>
</organism>
<dbReference type="Pfam" id="PF01494">
    <property type="entry name" value="FAD_binding_3"/>
    <property type="match status" value="1"/>
</dbReference>
<gene>
    <name evidence="6" type="ORF">ACFPCV_31010</name>
</gene>
<evidence type="ECO:0000256" key="1">
    <source>
        <dbReference type="ARBA" id="ARBA00001974"/>
    </source>
</evidence>
<evidence type="ECO:0000313" key="7">
    <source>
        <dbReference type="Proteomes" id="UP001595859"/>
    </source>
</evidence>
<sequence length="385" mass="40973">MEAIVAGGGIGGLAVAAGLSRRGWAVTVLEQTAEFDVVGSAISLWPNAFRALAAVGATVPGEALGAAGGLRDWRGRWLVRMDDDEVAAGHTAKAVVAHRHDLRTALLAQVPEHCQLAGVRVRNARVEGARAIVEHDGGELSADLLIGADGVNSAVRRALWPAAAPPSYSGQTAWRLIMPRPETLMAAGAGIWAETWGPGAVFGMFPMADDRVYCYGTGSVPPGQRSANGELAELRRRFEHWCEPIPAVLAAATEEQVLRNDIHHLPPLRTYVHGPVALLGDAAHAMTPNLGQGGCQALEDAATLSVAVETQPDLATALRRYDELRRPRTQALARKALMGRTVSHLTWAPARAARNAALRTLPRSVFVRSLARPFGWHPEDGLVHG</sequence>